<comment type="caution">
    <text evidence="1">The sequence shown here is derived from an EMBL/GenBank/DDBJ whole genome shotgun (WGS) entry which is preliminary data.</text>
</comment>
<evidence type="ECO:0000313" key="1">
    <source>
        <dbReference type="EMBL" id="GGL34645.1"/>
    </source>
</evidence>
<reference evidence="1" key="1">
    <citation type="journal article" date="2014" name="Int. J. Syst. Evol. Microbiol.">
        <title>Complete genome sequence of Corynebacterium casei LMG S-19264T (=DSM 44701T), isolated from a smear-ripened cheese.</title>
        <authorList>
            <consortium name="US DOE Joint Genome Institute (JGI-PGF)"/>
            <person name="Walter F."/>
            <person name="Albersmeier A."/>
            <person name="Kalinowski J."/>
            <person name="Ruckert C."/>
        </authorList>
    </citation>
    <scope>NUCLEOTIDE SEQUENCE</scope>
    <source>
        <strain evidence="1">CGMCC 4.3508</strain>
    </source>
</reference>
<dbReference type="Proteomes" id="UP000638263">
    <property type="component" value="Unassembled WGS sequence"/>
</dbReference>
<accession>A0A917RUG7</accession>
<evidence type="ECO:0000313" key="2">
    <source>
        <dbReference type="Proteomes" id="UP000638263"/>
    </source>
</evidence>
<proteinExistence type="predicted"/>
<organism evidence="1 2">
    <name type="scientific">Nocardia jinanensis</name>
    <dbReference type="NCBI Taxonomy" id="382504"/>
    <lineage>
        <taxon>Bacteria</taxon>
        <taxon>Bacillati</taxon>
        <taxon>Actinomycetota</taxon>
        <taxon>Actinomycetes</taxon>
        <taxon>Mycobacteriales</taxon>
        <taxon>Nocardiaceae</taxon>
        <taxon>Nocardia</taxon>
    </lineage>
</organism>
<dbReference type="AlphaFoldDB" id="A0A917RUG7"/>
<reference evidence="1" key="2">
    <citation type="submission" date="2020-09" db="EMBL/GenBank/DDBJ databases">
        <authorList>
            <person name="Sun Q."/>
            <person name="Zhou Y."/>
        </authorList>
    </citation>
    <scope>NUCLEOTIDE SEQUENCE</scope>
    <source>
        <strain evidence="1">CGMCC 4.3508</strain>
    </source>
</reference>
<keyword evidence="2" id="KW-1185">Reference proteome</keyword>
<name>A0A917RUG7_9NOCA</name>
<gene>
    <name evidence="1" type="ORF">GCM10011588_56730</name>
</gene>
<sequence length="72" mass="7581">MLGVVGGGDFRGHLLQFEGRDGETLALDPVQYFADVAAGHTVRFDKDQRLLCHAVSLMGAAGQDPTAVRAGP</sequence>
<protein>
    <submittedName>
        <fullName evidence="1">Uncharacterized protein</fullName>
    </submittedName>
</protein>
<dbReference type="EMBL" id="BMMH01000016">
    <property type="protein sequence ID" value="GGL34645.1"/>
    <property type="molecule type" value="Genomic_DNA"/>
</dbReference>